<dbReference type="PANTHER" id="PTHR11496">
    <property type="entry name" value="ALCOHOL DEHYDROGENASE"/>
    <property type="match status" value="1"/>
</dbReference>
<evidence type="ECO:0000259" key="5">
    <source>
        <dbReference type="Pfam" id="PF00465"/>
    </source>
</evidence>
<sequence length="385" mass="41728">MLLKTTMLTNTYHGWGALDSLPQLVEPFHVKTILLIIDPFLKNNDLFEKLMLLLAPYEVVIFDQITTEPTLEQAESLVKFAKNSNCDLVVGLGGGSVLDVAKLVAVLVTHEGNVVEYLNLSGHKKLKDKGIPKIIIPTTSGTGSEVTNISVLSLEGSKDVVSHDYLLADIAILDPKLTVTVPPKVTAATGIDALTHAIESYLSVNSNPITEGLALHAIFLITRSLSDVVFNGSNKAARIDLSYGSYLAGLSFFNAGVGGVHALAYPLGGQYGISHGESNALLLPYVLNYIRSSCIDKLRDIYVAMGFEIGSNDNEQVSKWCIKAIEDLITDIGIPNTLQAFDIPESGLVKLAEDAIKQTRLLARSPMELSFEDILNIYQNAWKGM</sequence>
<dbReference type="Gene3D" id="1.20.1090.10">
    <property type="entry name" value="Dehydroquinate synthase-like - alpha domain"/>
    <property type="match status" value="1"/>
</dbReference>
<evidence type="ECO:0000256" key="2">
    <source>
        <dbReference type="ARBA" id="ARBA00007358"/>
    </source>
</evidence>
<dbReference type="Pfam" id="PF00465">
    <property type="entry name" value="Fe-ADH"/>
    <property type="match status" value="1"/>
</dbReference>
<dbReference type="InterPro" id="IPR001670">
    <property type="entry name" value="ADH_Fe/GldA"/>
</dbReference>
<dbReference type="Pfam" id="PF25137">
    <property type="entry name" value="ADH_Fe_C"/>
    <property type="match status" value="1"/>
</dbReference>
<dbReference type="Proteomes" id="UP000829542">
    <property type="component" value="Chromosome"/>
</dbReference>
<evidence type="ECO:0000256" key="4">
    <source>
        <dbReference type="ARBA" id="ARBA00023027"/>
    </source>
</evidence>
<dbReference type="EMBL" id="CP093379">
    <property type="protein sequence ID" value="UNM96914.1"/>
    <property type="molecule type" value="Genomic_DNA"/>
</dbReference>
<proteinExistence type="inferred from homology"/>
<reference evidence="7 8" key="1">
    <citation type="submission" date="2022-03" db="EMBL/GenBank/DDBJ databases">
        <title>Ignatzschineria rhizosphaerae HR5S32.</title>
        <authorList>
            <person name="Sun J.Q."/>
            <person name="Feng J.Y."/>
        </authorList>
    </citation>
    <scope>NUCLEOTIDE SEQUENCE [LARGE SCALE GENOMIC DNA]</scope>
    <source>
        <strain evidence="7 8">HR5S32</strain>
    </source>
</reference>
<dbReference type="SUPFAM" id="SSF56796">
    <property type="entry name" value="Dehydroquinate synthase-like"/>
    <property type="match status" value="1"/>
</dbReference>
<protein>
    <submittedName>
        <fullName evidence="7">Iron-containing alcohol dehydrogenase</fullName>
    </submittedName>
</protein>
<dbReference type="InterPro" id="IPR039697">
    <property type="entry name" value="Alcohol_dehydrogenase_Fe"/>
</dbReference>
<feature type="domain" description="Alcohol dehydrogenase iron-type/glycerol dehydrogenase GldA" evidence="5">
    <location>
        <begin position="10"/>
        <end position="175"/>
    </location>
</feature>
<organism evidence="7 8">
    <name type="scientific">Ignatzschineria rhizosphaerae</name>
    <dbReference type="NCBI Taxonomy" id="2923279"/>
    <lineage>
        <taxon>Bacteria</taxon>
        <taxon>Pseudomonadati</taxon>
        <taxon>Pseudomonadota</taxon>
        <taxon>Gammaproteobacteria</taxon>
        <taxon>Cardiobacteriales</taxon>
        <taxon>Ignatzschineriaceae</taxon>
        <taxon>Ignatzschineria</taxon>
    </lineage>
</organism>
<accession>A0ABY3X258</accession>
<evidence type="ECO:0000259" key="6">
    <source>
        <dbReference type="Pfam" id="PF25137"/>
    </source>
</evidence>
<comment type="similarity">
    <text evidence="2">Belongs to the iron-containing alcohol dehydrogenase family.</text>
</comment>
<keyword evidence="3" id="KW-0560">Oxidoreductase</keyword>
<dbReference type="RefSeq" id="WP_242151421.1">
    <property type="nucleotide sequence ID" value="NZ_CP093379.1"/>
</dbReference>
<dbReference type="InterPro" id="IPR056798">
    <property type="entry name" value="ADH_Fe_C"/>
</dbReference>
<dbReference type="PANTHER" id="PTHR11496:SF102">
    <property type="entry name" value="ALCOHOL DEHYDROGENASE 4"/>
    <property type="match status" value="1"/>
</dbReference>
<dbReference type="CDD" id="cd08551">
    <property type="entry name" value="Fe-ADH"/>
    <property type="match status" value="1"/>
</dbReference>
<keyword evidence="8" id="KW-1185">Reference proteome</keyword>
<evidence type="ECO:0000313" key="7">
    <source>
        <dbReference type="EMBL" id="UNM96914.1"/>
    </source>
</evidence>
<gene>
    <name evidence="7" type="ORF">MMG00_03415</name>
</gene>
<evidence type="ECO:0000256" key="1">
    <source>
        <dbReference type="ARBA" id="ARBA00001962"/>
    </source>
</evidence>
<dbReference type="PROSITE" id="PS00913">
    <property type="entry name" value="ADH_IRON_1"/>
    <property type="match status" value="1"/>
</dbReference>
<dbReference type="Gene3D" id="3.40.50.1970">
    <property type="match status" value="1"/>
</dbReference>
<keyword evidence="4" id="KW-0520">NAD</keyword>
<name>A0ABY3X258_9GAMM</name>
<feature type="domain" description="Fe-containing alcohol dehydrogenase-like C-terminal" evidence="6">
    <location>
        <begin position="186"/>
        <end position="382"/>
    </location>
</feature>
<evidence type="ECO:0000313" key="8">
    <source>
        <dbReference type="Proteomes" id="UP000829542"/>
    </source>
</evidence>
<evidence type="ECO:0000256" key="3">
    <source>
        <dbReference type="ARBA" id="ARBA00023002"/>
    </source>
</evidence>
<comment type="cofactor">
    <cofactor evidence="1">
        <name>Fe cation</name>
        <dbReference type="ChEBI" id="CHEBI:24875"/>
    </cofactor>
</comment>
<dbReference type="InterPro" id="IPR018211">
    <property type="entry name" value="ADH_Fe_CS"/>
</dbReference>